<evidence type="ECO:0000313" key="1">
    <source>
        <dbReference type="EMBL" id="TET11428.1"/>
    </source>
</evidence>
<name>A0A523S063_UNCAE</name>
<evidence type="ECO:0000313" key="2">
    <source>
        <dbReference type="Proteomes" id="UP000316360"/>
    </source>
</evidence>
<sequence length="65" mass="7544">MSYFSQFYGVEVRDSIVKEFTNSQGEVDDMMAGLHEIRVRKAEKEYNLRDLARKVKMVRLAGGRS</sequence>
<reference evidence="1 2" key="1">
    <citation type="submission" date="2019-03" db="EMBL/GenBank/DDBJ databases">
        <title>Metabolic potential of uncultured bacteria and archaea associated with petroleum seepage in deep-sea sediments.</title>
        <authorList>
            <person name="Dong X."/>
            <person name="Hubert C."/>
        </authorList>
    </citation>
    <scope>NUCLEOTIDE SEQUENCE [LARGE SCALE GENOMIC DNA]</scope>
    <source>
        <strain evidence="1">E44_bin7</strain>
    </source>
</reference>
<comment type="caution">
    <text evidence="1">The sequence shown here is derived from an EMBL/GenBank/DDBJ whole genome shotgun (WGS) entry which is preliminary data.</text>
</comment>
<proteinExistence type="predicted"/>
<organism evidence="1 2">
    <name type="scientific">Aerophobetes bacterium</name>
    <dbReference type="NCBI Taxonomy" id="2030807"/>
    <lineage>
        <taxon>Bacteria</taxon>
        <taxon>Candidatus Aerophobota</taxon>
    </lineage>
</organism>
<dbReference type="EMBL" id="SOKJ01000155">
    <property type="protein sequence ID" value="TET11428.1"/>
    <property type="molecule type" value="Genomic_DNA"/>
</dbReference>
<gene>
    <name evidence="1" type="ORF">E3J84_02845</name>
</gene>
<dbReference type="Proteomes" id="UP000316360">
    <property type="component" value="Unassembled WGS sequence"/>
</dbReference>
<accession>A0A523S063</accession>
<protein>
    <submittedName>
        <fullName evidence="1">Uncharacterized protein</fullName>
    </submittedName>
</protein>
<dbReference type="AlphaFoldDB" id="A0A523S063"/>